<dbReference type="STRING" id="693661.Arcve_1564"/>
<keyword evidence="9" id="KW-1185">Reference proteome</keyword>
<dbReference type="RefSeq" id="WP_013684222.1">
    <property type="nucleotide sequence ID" value="NC_015320.1"/>
</dbReference>
<dbReference type="InterPro" id="IPR004017">
    <property type="entry name" value="Cys_rich_dom"/>
</dbReference>
<keyword evidence="2" id="KW-0004">4Fe-4S</keyword>
<dbReference type="Pfam" id="PF13534">
    <property type="entry name" value="Fer4_17"/>
    <property type="match status" value="1"/>
</dbReference>
<evidence type="ECO:0000256" key="5">
    <source>
        <dbReference type="ARBA" id="ARBA00023004"/>
    </source>
</evidence>
<comment type="similarity">
    <text evidence="1">Belongs to the HdrC family.</text>
</comment>
<dbReference type="Proteomes" id="UP000008136">
    <property type="component" value="Chromosome"/>
</dbReference>
<protein>
    <recommendedName>
        <fullName evidence="7">4Fe-4S ferredoxin-type domain-containing protein</fullName>
    </recommendedName>
</protein>
<dbReference type="GO" id="GO:0046872">
    <property type="term" value="F:metal ion binding"/>
    <property type="evidence" value="ECO:0007669"/>
    <property type="project" value="UniProtKB-KW"/>
</dbReference>
<dbReference type="PANTHER" id="PTHR43255:SF1">
    <property type="entry name" value="IRON-SULFUR-BINDING OXIDOREDUCTASE FADF-RELATED"/>
    <property type="match status" value="1"/>
</dbReference>
<evidence type="ECO:0000256" key="1">
    <source>
        <dbReference type="ARBA" id="ARBA00007097"/>
    </source>
</evidence>
<dbReference type="KEGG" id="ave:Arcve_1564"/>
<dbReference type="Gene3D" id="1.10.1060.10">
    <property type="entry name" value="Alpha-helical ferredoxin"/>
    <property type="match status" value="1"/>
</dbReference>
<gene>
    <name evidence="8" type="ordered locus">Arcve_1564</name>
</gene>
<proteinExistence type="inferred from homology"/>
<dbReference type="GO" id="GO:0016491">
    <property type="term" value="F:oxidoreductase activity"/>
    <property type="evidence" value="ECO:0007669"/>
    <property type="project" value="UniProtKB-KW"/>
</dbReference>
<dbReference type="Pfam" id="PF02754">
    <property type="entry name" value="CCG"/>
    <property type="match status" value="2"/>
</dbReference>
<name>F2KPN6_ARCVS</name>
<dbReference type="HOGENOM" id="CLU_023081_2_2_2"/>
<evidence type="ECO:0000256" key="6">
    <source>
        <dbReference type="ARBA" id="ARBA00023014"/>
    </source>
</evidence>
<keyword evidence="3" id="KW-0479">Metal-binding</keyword>
<evidence type="ECO:0000259" key="7">
    <source>
        <dbReference type="PROSITE" id="PS51379"/>
    </source>
</evidence>
<sequence length="393" mass="44640">MDVGEMLETYFERLSEVAESEKYKQCLQCGTCGGSCPYGIASPFTPRRMILAIRAKLVDEILESGAHWLCTSCYTCSYRCPSQIPLTDGIIPALRELSLLEGNPPEELAAALMNIARYGNPFRESPRKRDNWTKEVEFEVPTLSKKKSADVLFIPECFGSYHRRCKEITKAFAEVMYLLGTDFAILGNEERCIGDLTRLSGEFGLFEDLVEKNIKTFEKYEFNRIVTHDAHAYNALRREYPKYGFEKEVLHHTQFLFENLDKLKDMFNELDYVVTYHDSCYVGRRNGIFDEPRQVIQAIPGIKFVEMKRTRENALCCGGGGGGVWLDSFIKEFLKERPAEDRVREAALVGANVIVTACTLDVPMFEDALKMTGLEGQIEVKDISELVLEAIKG</sequence>
<dbReference type="OrthoDB" id="42878at2157"/>
<keyword evidence="6" id="KW-0411">Iron-sulfur</keyword>
<dbReference type="GeneID" id="10394688"/>
<dbReference type="PROSITE" id="PS51379">
    <property type="entry name" value="4FE4S_FER_2"/>
    <property type="match status" value="1"/>
</dbReference>
<dbReference type="GO" id="GO:0051539">
    <property type="term" value="F:4 iron, 4 sulfur cluster binding"/>
    <property type="evidence" value="ECO:0007669"/>
    <property type="project" value="UniProtKB-KW"/>
</dbReference>
<dbReference type="InterPro" id="IPR017900">
    <property type="entry name" value="4Fe4S_Fe_S_CS"/>
</dbReference>
<evidence type="ECO:0000313" key="9">
    <source>
        <dbReference type="Proteomes" id="UP000008136"/>
    </source>
</evidence>
<evidence type="ECO:0000256" key="2">
    <source>
        <dbReference type="ARBA" id="ARBA00022485"/>
    </source>
</evidence>
<dbReference type="EMBL" id="CP002588">
    <property type="protein sequence ID" value="AEA47564.1"/>
    <property type="molecule type" value="Genomic_DNA"/>
</dbReference>
<dbReference type="eggNOG" id="arCOG00332">
    <property type="taxonomic scope" value="Archaea"/>
</dbReference>
<dbReference type="PROSITE" id="PS00198">
    <property type="entry name" value="4FE4S_FER_1"/>
    <property type="match status" value="1"/>
</dbReference>
<accession>F2KPN6</accession>
<dbReference type="PANTHER" id="PTHR43255">
    <property type="entry name" value="IRON-SULFUR-BINDING OXIDOREDUCTASE FADF-RELATED-RELATED"/>
    <property type="match status" value="1"/>
</dbReference>
<dbReference type="InterPro" id="IPR051460">
    <property type="entry name" value="HdrC_iron-sulfur_subunit"/>
</dbReference>
<dbReference type="GO" id="GO:0005886">
    <property type="term" value="C:plasma membrane"/>
    <property type="evidence" value="ECO:0007669"/>
    <property type="project" value="TreeGrafter"/>
</dbReference>
<dbReference type="InterPro" id="IPR009051">
    <property type="entry name" value="Helical_ferredxn"/>
</dbReference>
<dbReference type="SUPFAM" id="SSF46548">
    <property type="entry name" value="alpha-helical ferredoxin"/>
    <property type="match status" value="1"/>
</dbReference>
<dbReference type="AlphaFoldDB" id="F2KPN6"/>
<feature type="domain" description="4Fe-4S ferredoxin-type" evidence="7">
    <location>
        <begin position="16"/>
        <end position="47"/>
    </location>
</feature>
<keyword evidence="4" id="KW-0560">Oxidoreductase</keyword>
<evidence type="ECO:0000313" key="8">
    <source>
        <dbReference type="EMBL" id="AEA47564.1"/>
    </source>
</evidence>
<organism evidence="8 9">
    <name type="scientific">Archaeoglobus veneficus (strain DSM 11195 / SNP6)</name>
    <dbReference type="NCBI Taxonomy" id="693661"/>
    <lineage>
        <taxon>Archaea</taxon>
        <taxon>Methanobacteriati</taxon>
        <taxon>Methanobacteriota</taxon>
        <taxon>Archaeoglobi</taxon>
        <taxon>Archaeoglobales</taxon>
        <taxon>Archaeoglobaceae</taxon>
        <taxon>Archaeoglobus</taxon>
    </lineage>
</organism>
<evidence type="ECO:0000256" key="4">
    <source>
        <dbReference type="ARBA" id="ARBA00023002"/>
    </source>
</evidence>
<dbReference type="InterPro" id="IPR017896">
    <property type="entry name" value="4Fe4S_Fe-S-bd"/>
</dbReference>
<keyword evidence="5" id="KW-0408">Iron</keyword>
<evidence type="ECO:0000256" key="3">
    <source>
        <dbReference type="ARBA" id="ARBA00022723"/>
    </source>
</evidence>
<reference evidence="8 9" key="1">
    <citation type="submission" date="2011-03" db="EMBL/GenBank/DDBJ databases">
        <title>The complete genome of Archaeoglobus veneficus SNP6.</title>
        <authorList>
            <consortium name="US DOE Joint Genome Institute (JGI-PGF)"/>
            <person name="Lucas S."/>
            <person name="Copeland A."/>
            <person name="Lapidus A."/>
            <person name="Bruce D."/>
            <person name="Goodwin L."/>
            <person name="Pitluck S."/>
            <person name="Kyrpides N."/>
            <person name="Mavromatis K."/>
            <person name="Pagani I."/>
            <person name="Ivanova N."/>
            <person name="Mikhailova N."/>
            <person name="Lu M."/>
            <person name="Detter J.C."/>
            <person name="Tapia R."/>
            <person name="Han C."/>
            <person name="Land M."/>
            <person name="Hauser L."/>
            <person name="Markowitz V."/>
            <person name="Cheng J.-F."/>
            <person name="Hugenholtz P."/>
            <person name="Woyke T."/>
            <person name="Wu D."/>
            <person name="Spring S."/>
            <person name="Brambilla E."/>
            <person name="Klenk H.-P."/>
            <person name="Eisen J.A."/>
        </authorList>
    </citation>
    <scope>NUCLEOTIDE SEQUENCE [LARGE SCALE GENOMIC DNA]</scope>
    <source>
        <strain>SNP6</strain>
    </source>
</reference>